<dbReference type="InterPro" id="IPR035979">
    <property type="entry name" value="RBD_domain_sf"/>
</dbReference>
<dbReference type="CDD" id="cd12532">
    <property type="entry name" value="RRM3_MEI2_fungi"/>
    <property type="match status" value="1"/>
</dbReference>
<dbReference type="GO" id="GO:0003723">
    <property type="term" value="F:RNA binding"/>
    <property type="evidence" value="ECO:0007669"/>
    <property type="project" value="UniProtKB-UniRule"/>
</dbReference>
<dbReference type="Proteomes" id="UP000242814">
    <property type="component" value="Unassembled WGS sequence"/>
</dbReference>
<gene>
    <name evidence="3" type="ORF">ACO22_07042</name>
</gene>
<dbReference type="Pfam" id="PF04059">
    <property type="entry name" value="RRM_2"/>
    <property type="match status" value="1"/>
</dbReference>
<reference evidence="3 4" key="1">
    <citation type="submission" date="2016-06" db="EMBL/GenBank/DDBJ databases">
        <authorList>
            <person name="Kjaerup R.B."/>
            <person name="Dalgaard T.S."/>
            <person name="Juul-Madsen H.R."/>
        </authorList>
    </citation>
    <scope>NUCLEOTIDE SEQUENCE [LARGE SCALE GENOMIC DNA]</scope>
    <source>
        <strain evidence="3 4">Pb300</strain>
    </source>
</reference>
<comment type="caution">
    <text evidence="3">The sequence shown here is derived from an EMBL/GenBank/DDBJ whole genome shotgun (WGS) entry which is preliminary data.</text>
</comment>
<dbReference type="VEuPathDB" id="FungiDB:PABG_12157"/>
<evidence type="ECO:0000256" key="2">
    <source>
        <dbReference type="SAM" id="MobiDB-lite"/>
    </source>
</evidence>
<dbReference type="InterPro" id="IPR007201">
    <property type="entry name" value="Mei2-like_Rrm_C"/>
</dbReference>
<dbReference type="OMA" id="GTEDRFP"/>
<evidence type="ECO:0000313" key="4">
    <source>
        <dbReference type="Proteomes" id="UP000242814"/>
    </source>
</evidence>
<evidence type="ECO:0000313" key="3">
    <source>
        <dbReference type="EMBL" id="ODH13652.1"/>
    </source>
</evidence>
<name>A0A1D2J5S0_PARBR</name>
<evidence type="ECO:0000256" key="1">
    <source>
        <dbReference type="ARBA" id="ARBA00022884"/>
    </source>
</evidence>
<feature type="region of interest" description="Disordered" evidence="2">
    <location>
        <begin position="402"/>
        <end position="427"/>
    </location>
</feature>
<dbReference type="InterPro" id="IPR000504">
    <property type="entry name" value="RRM_dom"/>
</dbReference>
<dbReference type="VEuPathDB" id="FungiDB:PADG_08060"/>
<dbReference type="AlphaFoldDB" id="A0A1D2J5S0"/>
<feature type="compositionally biased region" description="Low complexity" evidence="2">
    <location>
        <begin position="406"/>
        <end position="417"/>
    </location>
</feature>
<feature type="compositionally biased region" description="Low complexity" evidence="2">
    <location>
        <begin position="1"/>
        <end position="17"/>
    </location>
</feature>
<dbReference type="EMBL" id="LZYO01000443">
    <property type="protein sequence ID" value="ODH13652.1"/>
    <property type="molecule type" value="Genomic_DNA"/>
</dbReference>
<keyword evidence="1" id="KW-0694">RNA-binding</keyword>
<dbReference type="InterPro" id="IPR034862">
    <property type="entry name" value="Fungal_Mei2-like_RRM3"/>
</dbReference>
<dbReference type="PROSITE" id="PS50102">
    <property type="entry name" value="RRM"/>
    <property type="match status" value="1"/>
</dbReference>
<accession>A0A1D2J5S0</accession>
<dbReference type="PANTHER" id="PTHR23189">
    <property type="entry name" value="RNA RECOGNITION MOTIF-CONTAINING"/>
    <property type="match status" value="1"/>
</dbReference>
<protein>
    <submittedName>
        <fullName evidence="3">Uncharacterized protein</fullName>
    </submittedName>
</protein>
<dbReference type="OrthoDB" id="417481at2759"/>
<proteinExistence type="predicted"/>
<sequence>MRGNASSPVVGSSPHSSNEAASRPGSGSSETKMTAFSPEDLRLKSRFDSGMPFATSLAGDDRRPFYSIHGLGNHHGQDPFQSTSIAGGRMQLSATASSFTPSGFSINPFAGFSASASRTPLSQADQRMSSMGYLAATSEPDARDGAGDVIMHATGTPKHVKSGFDPNGKGMLVKTPLPMFFAHLGKFDGENRNRAFSIAGIPTNFPYLTLAEIFNRHEFTTLKGPVLNELASTGCIYVGFTDVRDAKKASTKVSRLHPEWRVSSMTAQEYAQKFDPNNAYLISNFEGHVYATITYDSSNQAMDARIVSHSFKDLLETFGDIKAFQNLPCRQVNVEEYLLEFFDTRAADNVVSTLNKNSLDDCFLELKHHKPDMPPPHTPRQVRSFESPKDLYPSSDLAYRRRPYSSRRFSSTSPSPYHEISPTGRSMVPVDDRASALGWMTKTGDGFNSIRSRHEIGRHGHHGGGDPRSNNQNYVDIERIRCGVDVRTTIMLRNIPNKIDQAMLKDIVDETSHGKYDFMYLRIDFANNCNVGYAFINFEDFAKARAGHSWNCFNSDKIAEISYATIQGKDCLVQKFRNSSVMLEHPSFRPKIFHTGTGPVAGTEDRFPGPDNPSKMRRSVENAEHVGLFAPRVGQQYRDEQRRRRSQFDRGTIAAEREFYYPRPVYTPRRLHGHGHGDMLPIAMSPCYENVGNANVGTIGCGNGNRNSVGPTSG</sequence>
<feature type="region of interest" description="Disordered" evidence="2">
    <location>
        <begin position="1"/>
        <end position="37"/>
    </location>
</feature>
<feature type="compositionally biased region" description="Polar residues" evidence="2">
    <location>
        <begin position="25"/>
        <end position="34"/>
    </location>
</feature>
<organism evidence="3 4">
    <name type="scientific">Paracoccidioides brasiliensis</name>
    <dbReference type="NCBI Taxonomy" id="121759"/>
    <lineage>
        <taxon>Eukaryota</taxon>
        <taxon>Fungi</taxon>
        <taxon>Dikarya</taxon>
        <taxon>Ascomycota</taxon>
        <taxon>Pezizomycotina</taxon>
        <taxon>Eurotiomycetes</taxon>
        <taxon>Eurotiomycetidae</taxon>
        <taxon>Onygenales</taxon>
        <taxon>Ajellomycetaceae</taxon>
        <taxon>Paracoccidioides</taxon>
    </lineage>
</organism>
<dbReference type="SUPFAM" id="SSF54928">
    <property type="entry name" value="RNA-binding domain, RBD"/>
    <property type="match status" value="1"/>
</dbReference>